<evidence type="ECO:0000313" key="1">
    <source>
        <dbReference type="EMBL" id="RBP39307.1"/>
    </source>
</evidence>
<reference evidence="1 2" key="1">
    <citation type="submission" date="2018-06" db="EMBL/GenBank/DDBJ databases">
        <title>Genomic Encyclopedia of Type Strains, Phase IV (KMG-IV): sequencing the most valuable type-strain genomes for metagenomic binning, comparative biology and taxonomic classification.</title>
        <authorList>
            <person name="Goeker M."/>
        </authorList>
    </citation>
    <scope>NUCLEOTIDE SEQUENCE [LARGE SCALE GENOMIC DNA]</scope>
    <source>
        <strain evidence="1 2">DSM 25520</strain>
    </source>
</reference>
<evidence type="ECO:0000313" key="2">
    <source>
        <dbReference type="Proteomes" id="UP000253628"/>
    </source>
</evidence>
<dbReference type="Proteomes" id="UP000253628">
    <property type="component" value="Unassembled WGS sequence"/>
</dbReference>
<dbReference type="AlphaFoldDB" id="A0A366HC03"/>
<comment type="caution">
    <text evidence="1">The sequence shown here is derived from an EMBL/GenBank/DDBJ whole genome shotgun (WGS) entry which is preliminary data.</text>
</comment>
<proteinExistence type="predicted"/>
<sequence length="114" mass="12557">MTQHNLSFVTGRQLRDAGMHTAIGHAAATHDDWPEQAFEALQTYVATHPGKEFMAEDVRNYAYDVLAIPYPPHCRAWGSIIARAAREGMIRRVGIGPVKTASSHMANASVWRAA</sequence>
<name>A0A366HC03_9BURK</name>
<protein>
    <submittedName>
        <fullName evidence="1">Uncharacterized protein</fullName>
    </submittedName>
</protein>
<dbReference type="RefSeq" id="WP_113933276.1">
    <property type="nucleotide sequence ID" value="NZ_JACCEU010000003.1"/>
</dbReference>
<keyword evidence="2" id="KW-1185">Reference proteome</keyword>
<organism evidence="1 2">
    <name type="scientific">Eoetvoesiella caeni</name>
    <dbReference type="NCBI Taxonomy" id="645616"/>
    <lineage>
        <taxon>Bacteria</taxon>
        <taxon>Pseudomonadati</taxon>
        <taxon>Pseudomonadota</taxon>
        <taxon>Betaproteobacteria</taxon>
        <taxon>Burkholderiales</taxon>
        <taxon>Alcaligenaceae</taxon>
        <taxon>Eoetvoesiella</taxon>
    </lineage>
</organism>
<dbReference type="OrthoDB" id="8912710at2"/>
<gene>
    <name evidence="1" type="ORF">DFR37_10599</name>
</gene>
<accession>A0A366HC03</accession>
<dbReference type="EMBL" id="QNRQ01000005">
    <property type="protein sequence ID" value="RBP39307.1"/>
    <property type="molecule type" value="Genomic_DNA"/>
</dbReference>